<dbReference type="Proteomes" id="UP000001312">
    <property type="component" value="Unassembled WGS sequence"/>
</dbReference>
<sequence>MRFFSSKKAPESSLNIKSPLSPRFGRTTEHSSFKLYCWKLSFEIFEPKFSADVDVELEREVRGIFSGFLVYVSGLELRWELELMATFAEAGNVHFGIGVGV</sequence>
<evidence type="ECO:0000313" key="2">
    <source>
        <dbReference type="EMBL" id="EDN94964.1"/>
    </source>
</evidence>
<keyword evidence="3" id="KW-1185">Reference proteome</keyword>
<dbReference type="AlphaFoldDB" id="A7EZS2"/>
<dbReference type="GeneID" id="5484516"/>
<proteinExistence type="predicted"/>
<dbReference type="KEGG" id="ssl:SS1G_10839"/>
<evidence type="ECO:0000313" key="3">
    <source>
        <dbReference type="Proteomes" id="UP000001312"/>
    </source>
</evidence>
<dbReference type="RefSeq" id="XP_001588392.1">
    <property type="nucleotide sequence ID" value="XM_001588342.1"/>
</dbReference>
<accession>A7EZS2</accession>
<feature type="region of interest" description="Disordered" evidence="1">
    <location>
        <begin position="1"/>
        <end position="26"/>
    </location>
</feature>
<dbReference type="EMBL" id="CH476636">
    <property type="protein sequence ID" value="EDN94964.1"/>
    <property type="molecule type" value="Genomic_DNA"/>
</dbReference>
<name>A7EZS2_SCLS1</name>
<reference evidence="3" key="1">
    <citation type="journal article" date="2011" name="PLoS Genet.">
        <title>Genomic analysis of the necrotrophic fungal pathogens Sclerotinia sclerotiorum and Botrytis cinerea.</title>
        <authorList>
            <person name="Amselem J."/>
            <person name="Cuomo C.A."/>
            <person name="van Kan J.A."/>
            <person name="Viaud M."/>
            <person name="Benito E.P."/>
            <person name="Couloux A."/>
            <person name="Coutinho P.M."/>
            <person name="de Vries R.P."/>
            <person name="Dyer P.S."/>
            <person name="Fillinger S."/>
            <person name="Fournier E."/>
            <person name="Gout L."/>
            <person name="Hahn M."/>
            <person name="Kohn L."/>
            <person name="Lapalu N."/>
            <person name="Plummer K.M."/>
            <person name="Pradier J.M."/>
            <person name="Quevillon E."/>
            <person name="Sharon A."/>
            <person name="Simon A."/>
            <person name="ten Have A."/>
            <person name="Tudzynski B."/>
            <person name="Tudzynski P."/>
            <person name="Wincker P."/>
            <person name="Andrew M."/>
            <person name="Anthouard V."/>
            <person name="Beever R.E."/>
            <person name="Beffa R."/>
            <person name="Benoit I."/>
            <person name="Bouzid O."/>
            <person name="Brault B."/>
            <person name="Chen Z."/>
            <person name="Choquer M."/>
            <person name="Collemare J."/>
            <person name="Cotton P."/>
            <person name="Danchin E.G."/>
            <person name="Da Silva C."/>
            <person name="Gautier A."/>
            <person name="Giraud C."/>
            <person name="Giraud T."/>
            <person name="Gonzalez C."/>
            <person name="Grossetete S."/>
            <person name="Guldener U."/>
            <person name="Henrissat B."/>
            <person name="Howlett B.J."/>
            <person name="Kodira C."/>
            <person name="Kretschmer M."/>
            <person name="Lappartient A."/>
            <person name="Leroch M."/>
            <person name="Levis C."/>
            <person name="Mauceli E."/>
            <person name="Neuveglise C."/>
            <person name="Oeser B."/>
            <person name="Pearson M."/>
            <person name="Poulain J."/>
            <person name="Poussereau N."/>
            <person name="Quesneville H."/>
            <person name="Rascle C."/>
            <person name="Schumacher J."/>
            <person name="Segurens B."/>
            <person name="Sexton A."/>
            <person name="Silva E."/>
            <person name="Sirven C."/>
            <person name="Soanes D.M."/>
            <person name="Talbot N.J."/>
            <person name="Templeton M."/>
            <person name="Yandava C."/>
            <person name="Yarden O."/>
            <person name="Zeng Q."/>
            <person name="Rollins J.A."/>
            <person name="Lebrun M.H."/>
            <person name="Dickman M."/>
        </authorList>
    </citation>
    <scope>NUCLEOTIDE SEQUENCE [LARGE SCALE GENOMIC DNA]</scope>
    <source>
        <strain evidence="3">ATCC 18683 / 1980 / Ss-1</strain>
    </source>
</reference>
<evidence type="ECO:0000256" key="1">
    <source>
        <dbReference type="SAM" id="MobiDB-lite"/>
    </source>
</evidence>
<organism evidence="2 3">
    <name type="scientific">Sclerotinia sclerotiorum (strain ATCC 18683 / 1980 / Ss-1)</name>
    <name type="common">White mold</name>
    <name type="synonym">Whetzelinia sclerotiorum</name>
    <dbReference type="NCBI Taxonomy" id="665079"/>
    <lineage>
        <taxon>Eukaryota</taxon>
        <taxon>Fungi</taxon>
        <taxon>Dikarya</taxon>
        <taxon>Ascomycota</taxon>
        <taxon>Pezizomycotina</taxon>
        <taxon>Leotiomycetes</taxon>
        <taxon>Helotiales</taxon>
        <taxon>Sclerotiniaceae</taxon>
        <taxon>Sclerotinia</taxon>
    </lineage>
</organism>
<protein>
    <submittedName>
        <fullName evidence="2">Uncharacterized protein</fullName>
    </submittedName>
</protein>
<dbReference type="InParanoid" id="A7EZS2"/>
<gene>
    <name evidence="2" type="ORF">SS1G_10839</name>
</gene>